<protein>
    <submittedName>
        <fullName evidence="2">Uncharacterized protein</fullName>
    </submittedName>
</protein>
<feature type="transmembrane region" description="Helical" evidence="1">
    <location>
        <begin position="86"/>
        <end position="106"/>
    </location>
</feature>
<dbReference type="RefSeq" id="WP_035950918.1">
    <property type="nucleotide sequence ID" value="NZ_BMEA01000002.1"/>
</dbReference>
<dbReference type="Proteomes" id="UP000628079">
    <property type="component" value="Unassembled WGS sequence"/>
</dbReference>
<reference evidence="2" key="2">
    <citation type="submission" date="2020-09" db="EMBL/GenBank/DDBJ databases">
        <authorList>
            <person name="Sun Q."/>
            <person name="Zhou Y."/>
        </authorList>
    </citation>
    <scope>NUCLEOTIDE SEQUENCE</scope>
    <source>
        <strain evidence="2">CGMCC 1.10749</strain>
    </source>
</reference>
<dbReference type="EMBL" id="BMEA01000002">
    <property type="protein sequence ID" value="GGB85343.1"/>
    <property type="molecule type" value="Genomic_DNA"/>
</dbReference>
<evidence type="ECO:0000313" key="2">
    <source>
        <dbReference type="EMBL" id="GGB85343.1"/>
    </source>
</evidence>
<feature type="transmembrane region" description="Helical" evidence="1">
    <location>
        <begin position="12"/>
        <end position="32"/>
    </location>
</feature>
<accession>A0A8H9KTC2</accession>
<organism evidence="2 3">
    <name type="scientific">Knoellia flava</name>
    <dbReference type="NCBI Taxonomy" id="913969"/>
    <lineage>
        <taxon>Bacteria</taxon>
        <taxon>Bacillati</taxon>
        <taxon>Actinomycetota</taxon>
        <taxon>Actinomycetes</taxon>
        <taxon>Micrococcales</taxon>
        <taxon>Intrasporangiaceae</taxon>
        <taxon>Knoellia</taxon>
    </lineage>
</organism>
<sequence>MDPAPEGSNDIYVWSLTFFGVIWALFAVPWVFHLVRAVAAHNPWLPFERKPSGGYTFMAQNRWFAAFRAPQPEARTTTGLVVRHVVWLWVIGVLSYLPIDVLVQLLRR</sequence>
<gene>
    <name evidence="2" type="ORF">GCM10011314_26310</name>
</gene>
<keyword evidence="1" id="KW-0812">Transmembrane</keyword>
<name>A0A8H9KTC2_9MICO</name>
<keyword evidence="1" id="KW-0472">Membrane</keyword>
<dbReference type="AlphaFoldDB" id="A0A8H9KTC2"/>
<comment type="caution">
    <text evidence="2">The sequence shown here is derived from an EMBL/GenBank/DDBJ whole genome shotgun (WGS) entry which is preliminary data.</text>
</comment>
<proteinExistence type="predicted"/>
<evidence type="ECO:0000313" key="3">
    <source>
        <dbReference type="Proteomes" id="UP000628079"/>
    </source>
</evidence>
<keyword evidence="1" id="KW-1133">Transmembrane helix</keyword>
<evidence type="ECO:0000256" key="1">
    <source>
        <dbReference type="SAM" id="Phobius"/>
    </source>
</evidence>
<reference evidence="2" key="1">
    <citation type="journal article" date="2014" name="Int. J. Syst. Evol. Microbiol.">
        <title>Complete genome sequence of Corynebacterium casei LMG S-19264T (=DSM 44701T), isolated from a smear-ripened cheese.</title>
        <authorList>
            <consortium name="US DOE Joint Genome Institute (JGI-PGF)"/>
            <person name="Walter F."/>
            <person name="Albersmeier A."/>
            <person name="Kalinowski J."/>
            <person name="Ruckert C."/>
        </authorList>
    </citation>
    <scope>NUCLEOTIDE SEQUENCE</scope>
    <source>
        <strain evidence="2">CGMCC 1.10749</strain>
    </source>
</reference>